<protein>
    <submittedName>
        <fullName evidence="1">Uncharacterized protein</fullName>
    </submittedName>
</protein>
<evidence type="ECO:0000313" key="2">
    <source>
        <dbReference type="Proteomes" id="UP001218188"/>
    </source>
</evidence>
<accession>A0AAD6RYD6</accession>
<dbReference type="EMBL" id="JARJCM010000482">
    <property type="protein sequence ID" value="KAJ7016600.1"/>
    <property type="molecule type" value="Genomic_DNA"/>
</dbReference>
<organism evidence="1 2">
    <name type="scientific">Mycena alexandri</name>
    <dbReference type="NCBI Taxonomy" id="1745969"/>
    <lineage>
        <taxon>Eukaryota</taxon>
        <taxon>Fungi</taxon>
        <taxon>Dikarya</taxon>
        <taxon>Basidiomycota</taxon>
        <taxon>Agaricomycotina</taxon>
        <taxon>Agaricomycetes</taxon>
        <taxon>Agaricomycetidae</taxon>
        <taxon>Agaricales</taxon>
        <taxon>Marasmiineae</taxon>
        <taxon>Mycenaceae</taxon>
        <taxon>Mycena</taxon>
    </lineage>
</organism>
<name>A0AAD6RYD6_9AGAR</name>
<evidence type="ECO:0000313" key="1">
    <source>
        <dbReference type="EMBL" id="KAJ7016600.1"/>
    </source>
</evidence>
<reference evidence="1" key="1">
    <citation type="submission" date="2023-03" db="EMBL/GenBank/DDBJ databases">
        <title>Massive genome expansion in bonnet fungi (Mycena s.s.) driven by repeated elements and novel gene families across ecological guilds.</title>
        <authorList>
            <consortium name="Lawrence Berkeley National Laboratory"/>
            <person name="Harder C.B."/>
            <person name="Miyauchi S."/>
            <person name="Viragh M."/>
            <person name="Kuo A."/>
            <person name="Thoen E."/>
            <person name="Andreopoulos B."/>
            <person name="Lu D."/>
            <person name="Skrede I."/>
            <person name="Drula E."/>
            <person name="Henrissat B."/>
            <person name="Morin E."/>
            <person name="Kohler A."/>
            <person name="Barry K."/>
            <person name="LaButti K."/>
            <person name="Morin E."/>
            <person name="Salamov A."/>
            <person name="Lipzen A."/>
            <person name="Mereny Z."/>
            <person name="Hegedus B."/>
            <person name="Baldrian P."/>
            <person name="Stursova M."/>
            <person name="Weitz H."/>
            <person name="Taylor A."/>
            <person name="Grigoriev I.V."/>
            <person name="Nagy L.G."/>
            <person name="Martin F."/>
            <person name="Kauserud H."/>
        </authorList>
    </citation>
    <scope>NUCLEOTIDE SEQUENCE</scope>
    <source>
        <strain evidence="1">CBHHK200</strain>
    </source>
</reference>
<sequence length="698" mass="78834">MRQKVQSEADDKLRRALENMRFASCTDEDLNFLDSRIAGFRPENPRLNRSSIRNISIITARNSQKDALNRMGAERFARDTGQTLVHFCSIDRVSARSVDKGRWKGCMQSDIKKMTLNLQKKLWDALPSTTNEYIPGKLSLCMGMPIMLRANDATELCITKGQEAVVCGWHATEGPAGQQVLETLFVRLVKPPKKIQITGLPENVVPLVRTVSHITVLLEDDTLLSVLREQVVCLLNFGMTDYTSQGKSREQNPVELAHCRNHMSYYVALSRGFTAAGTVIVQGFDAAKITGGMSGFLRQELRELEILDEITRLRYEGRLPRTVTGVYRRGLIRSYYAWKSDHRDPAHFHPAMRWNSSMGPRVPEAVVYSDWKPSFKVTNKRKRDPADSAHHDERQKKVVVNADPIVANVHAPHLIPSVRKPVGLIWDPRDYSCAYDATFTIFSNIWTDNPDKWTAHFGSLSGSLGEFAAQLYSVSEGASSLENVRNMVRRGMHAIKPDYFPYGHNTTSVDRIAQILLPSKFYAVGNQSCSRCGYIDRRNYGMLESYLSAGLSTRRQYPEGVPIADWVSQYLATGRQTCPLCRQEGVRQRLNMTTKLRSVPPIMVFDLSSDRLVFNDDLKFSCGEETIVMKLRGIIYGGQNHFTCRYVQQDGTVWFHDGITTGSSCLRENKLQDLKDRLCLHRCGAKLAVAAIYAINTV</sequence>
<proteinExistence type="predicted"/>
<keyword evidence="2" id="KW-1185">Reference proteome</keyword>
<dbReference type="AlphaFoldDB" id="A0AAD6RYD6"/>
<gene>
    <name evidence="1" type="ORF">C8F04DRAFT_981158</name>
</gene>
<dbReference type="Proteomes" id="UP001218188">
    <property type="component" value="Unassembled WGS sequence"/>
</dbReference>
<comment type="caution">
    <text evidence="1">The sequence shown here is derived from an EMBL/GenBank/DDBJ whole genome shotgun (WGS) entry which is preliminary data.</text>
</comment>